<name>X1AG68_9ZZZZ</name>
<evidence type="ECO:0000313" key="1">
    <source>
        <dbReference type="EMBL" id="GAG81530.1"/>
    </source>
</evidence>
<sequence>MAELQTVIKNLLKDVILFTQHASGLQLRGYQEQVALAVVDSVIRNKGFTFVIIFPRQSGKNE</sequence>
<accession>X1AG68</accession>
<protein>
    <submittedName>
        <fullName evidence="1">Uncharacterized protein</fullName>
    </submittedName>
</protein>
<organism evidence="1">
    <name type="scientific">marine sediment metagenome</name>
    <dbReference type="NCBI Taxonomy" id="412755"/>
    <lineage>
        <taxon>unclassified sequences</taxon>
        <taxon>metagenomes</taxon>
        <taxon>ecological metagenomes</taxon>
    </lineage>
</organism>
<reference evidence="1" key="1">
    <citation type="journal article" date="2014" name="Front. Microbiol.">
        <title>High frequency of phylogenetically diverse reductive dehalogenase-homologous genes in deep subseafloor sedimentary metagenomes.</title>
        <authorList>
            <person name="Kawai M."/>
            <person name="Futagami T."/>
            <person name="Toyoda A."/>
            <person name="Takaki Y."/>
            <person name="Nishi S."/>
            <person name="Hori S."/>
            <person name="Arai W."/>
            <person name="Tsubouchi T."/>
            <person name="Morono Y."/>
            <person name="Uchiyama I."/>
            <person name="Ito T."/>
            <person name="Fujiyama A."/>
            <person name="Inagaki F."/>
            <person name="Takami H."/>
        </authorList>
    </citation>
    <scope>NUCLEOTIDE SEQUENCE</scope>
    <source>
        <strain evidence="1">Expedition CK06-06</strain>
    </source>
</reference>
<dbReference type="AlphaFoldDB" id="X1AG68"/>
<feature type="non-terminal residue" evidence="1">
    <location>
        <position position="62"/>
    </location>
</feature>
<dbReference type="EMBL" id="BART01013819">
    <property type="protein sequence ID" value="GAG81530.1"/>
    <property type="molecule type" value="Genomic_DNA"/>
</dbReference>
<gene>
    <name evidence="1" type="ORF">S01H4_28016</name>
</gene>
<comment type="caution">
    <text evidence="1">The sequence shown here is derived from an EMBL/GenBank/DDBJ whole genome shotgun (WGS) entry which is preliminary data.</text>
</comment>
<proteinExistence type="predicted"/>